<dbReference type="Pfam" id="PF00672">
    <property type="entry name" value="HAMP"/>
    <property type="match status" value="1"/>
</dbReference>
<evidence type="ECO:0000256" key="4">
    <source>
        <dbReference type="SAM" id="Phobius"/>
    </source>
</evidence>
<sequence>MRKHISTKLVLIVIGLIVTTLVAIGVPSYFVIVGESNKVLSEQMMERVMCAWDVASGLDKTATDQESAKDAFNKYIVSRTVGQNGNGFVVNSKGVVVYNNDKSLVGTNLLGQSQIKEMVDNISNFTMQEYGMSQVKQVSYTQDGKSKFAYYTYYKPWDMIIALNGNTAEFQGAKVKAMQVLFEVGAITLILSILIVLLVVRRSTKPIINIAKAMEEVENGNLVINPVIVQSEDEIASLANGFNNMLSNLKELTTNIKKSAVILDKSLQETSKEVNESKTSYNDISTAINEIAISNQSLAQDIDKGSTSIKQIYTSANNTNNSAKAIQKIAASTQQEIQKGSQITTVLGQTSETTHKDFTKVVEDVKALKEQSEKINQVTNIIRAISNQTNLLSLNASIEASRAGEAGKGFSVVAQEIKKLSEQSSEQTKAISEVINDIQKNIDNIANNVDMTRNVISDQTRAVKDAEKVFISIENATSEMFQNIEFLSDQISEIEASTSVTVSVIEGISAVSEETSASSEEVTALTEIQNKNINDIMENMKELKSLSTNLSAAVKNFKTE</sequence>
<evidence type="ECO:0000256" key="2">
    <source>
        <dbReference type="ARBA" id="ARBA00029447"/>
    </source>
</evidence>
<dbReference type="EMBL" id="BLZR01000001">
    <property type="protein sequence ID" value="GFP75778.1"/>
    <property type="molecule type" value="Genomic_DNA"/>
</dbReference>
<keyword evidence="1 3" id="KW-0807">Transducer</keyword>
<comment type="caution">
    <text evidence="7">The sequence shown here is derived from an EMBL/GenBank/DDBJ whole genome shotgun (WGS) entry which is preliminary data.</text>
</comment>
<dbReference type="PANTHER" id="PTHR32089:SF112">
    <property type="entry name" value="LYSOZYME-LIKE PROTEIN-RELATED"/>
    <property type="match status" value="1"/>
</dbReference>
<dbReference type="PROSITE" id="PS50111">
    <property type="entry name" value="CHEMOTAXIS_TRANSDUC_2"/>
    <property type="match status" value="1"/>
</dbReference>
<accession>A0A6V8SKU3</accession>
<keyword evidence="8" id="KW-1185">Reference proteome</keyword>
<keyword evidence="4" id="KW-0812">Transmembrane</keyword>
<gene>
    <name evidence="7" type="ORF">bsdtw1_01870</name>
</gene>
<proteinExistence type="inferred from homology"/>
<keyword evidence="4" id="KW-0472">Membrane</keyword>
<name>A0A6V8SKU3_9CLOT</name>
<dbReference type="PRINTS" id="PR00260">
    <property type="entry name" value="CHEMTRNSDUCR"/>
</dbReference>
<dbReference type="InterPro" id="IPR004089">
    <property type="entry name" value="MCPsignal_dom"/>
</dbReference>
<dbReference type="GO" id="GO:0007165">
    <property type="term" value="P:signal transduction"/>
    <property type="evidence" value="ECO:0007669"/>
    <property type="project" value="UniProtKB-KW"/>
</dbReference>
<dbReference type="PROSITE" id="PS50885">
    <property type="entry name" value="HAMP"/>
    <property type="match status" value="1"/>
</dbReference>
<evidence type="ECO:0000313" key="8">
    <source>
        <dbReference type="Proteomes" id="UP000580568"/>
    </source>
</evidence>
<dbReference type="SMART" id="SM00304">
    <property type="entry name" value="HAMP"/>
    <property type="match status" value="1"/>
</dbReference>
<dbReference type="Gene3D" id="6.10.340.10">
    <property type="match status" value="1"/>
</dbReference>
<dbReference type="Pfam" id="PF00015">
    <property type="entry name" value="MCPsignal"/>
    <property type="match status" value="1"/>
</dbReference>
<evidence type="ECO:0000259" key="5">
    <source>
        <dbReference type="PROSITE" id="PS50111"/>
    </source>
</evidence>
<feature type="domain" description="HAMP" evidence="6">
    <location>
        <begin position="201"/>
        <end position="254"/>
    </location>
</feature>
<evidence type="ECO:0000313" key="7">
    <source>
        <dbReference type="EMBL" id="GFP75778.1"/>
    </source>
</evidence>
<dbReference type="Gene3D" id="1.10.287.950">
    <property type="entry name" value="Methyl-accepting chemotaxis protein"/>
    <property type="match status" value="1"/>
</dbReference>
<evidence type="ECO:0000259" key="6">
    <source>
        <dbReference type="PROSITE" id="PS50885"/>
    </source>
</evidence>
<evidence type="ECO:0000256" key="3">
    <source>
        <dbReference type="PROSITE-ProRule" id="PRU00284"/>
    </source>
</evidence>
<dbReference type="GO" id="GO:0004888">
    <property type="term" value="F:transmembrane signaling receptor activity"/>
    <property type="evidence" value="ECO:0007669"/>
    <property type="project" value="InterPro"/>
</dbReference>
<comment type="similarity">
    <text evidence="2">Belongs to the methyl-accepting chemotaxis (MCP) protein family.</text>
</comment>
<dbReference type="AlphaFoldDB" id="A0A6V8SKU3"/>
<feature type="transmembrane region" description="Helical" evidence="4">
    <location>
        <begin position="9"/>
        <end position="32"/>
    </location>
</feature>
<dbReference type="PANTHER" id="PTHR32089">
    <property type="entry name" value="METHYL-ACCEPTING CHEMOTAXIS PROTEIN MCPB"/>
    <property type="match status" value="1"/>
</dbReference>
<dbReference type="InterPro" id="IPR003660">
    <property type="entry name" value="HAMP_dom"/>
</dbReference>
<dbReference type="InterPro" id="IPR004090">
    <property type="entry name" value="Chemotax_Me-accpt_rcpt"/>
</dbReference>
<dbReference type="GO" id="GO:0016020">
    <property type="term" value="C:membrane"/>
    <property type="evidence" value="ECO:0007669"/>
    <property type="project" value="InterPro"/>
</dbReference>
<evidence type="ECO:0008006" key="9">
    <source>
        <dbReference type="Google" id="ProtNLM"/>
    </source>
</evidence>
<dbReference type="GO" id="GO:0006935">
    <property type="term" value="P:chemotaxis"/>
    <property type="evidence" value="ECO:0007669"/>
    <property type="project" value="InterPro"/>
</dbReference>
<feature type="domain" description="Methyl-accepting transducer" evidence="5">
    <location>
        <begin position="273"/>
        <end position="516"/>
    </location>
</feature>
<keyword evidence="4" id="KW-1133">Transmembrane helix</keyword>
<dbReference type="RefSeq" id="WP_183277251.1">
    <property type="nucleotide sequence ID" value="NZ_BLZR01000001.1"/>
</dbReference>
<dbReference type="SMART" id="SM00283">
    <property type="entry name" value="MA"/>
    <property type="match status" value="1"/>
</dbReference>
<reference evidence="7 8" key="1">
    <citation type="submission" date="2020-07" db="EMBL/GenBank/DDBJ databases">
        <title>A new beta-1,3-glucan-decomposing anaerobic bacterium isolated from anoxic soil subjected to biological soil disinfestation.</title>
        <authorList>
            <person name="Ueki A."/>
            <person name="Tonouchi A."/>
        </authorList>
    </citation>
    <scope>NUCLEOTIDE SEQUENCE [LARGE SCALE GENOMIC DNA]</scope>
    <source>
        <strain evidence="7 8">TW1</strain>
    </source>
</reference>
<dbReference type="Gene3D" id="3.30.450.20">
    <property type="entry name" value="PAS domain"/>
    <property type="match status" value="1"/>
</dbReference>
<dbReference type="Proteomes" id="UP000580568">
    <property type="component" value="Unassembled WGS sequence"/>
</dbReference>
<protein>
    <recommendedName>
        <fullName evidence="9">Methyl-accepting chemotaxis protein</fullName>
    </recommendedName>
</protein>
<feature type="transmembrane region" description="Helical" evidence="4">
    <location>
        <begin position="180"/>
        <end position="200"/>
    </location>
</feature>
<dbReference type="SUPFAM" id="SSF58104">
    <property type="entry name" value="Methyl-accepting chemotaxis protein (MCP) signaling domain"/>
    <property type="match status" value="1"/>
</dbReference>
<dbReference type="CDD" id="cd06225">
    <property type="entry name" value="HAMP"/>
    <property type="match status" value="1"/>
</dbReference>
<evidence type="ECO:0000256" key="1">
    <source>
        <dbReference type="ARBA" id="ARBA00023224"/>
    </source>
</evidence>
<organism evidence="7 8">
    <name type="scientific">Clostridium fungisolvens</name>
    <dbReference type="NCBI Taxonomy" id="1604897"/>
    <lineage>
        <taxon>Bacteria</taxon>
        <taxon>Bacillati</taxon>
        <taxon>Bacillota</taxon>
        <taxon>Clostridia</taxon>
        <taxon>Eubacteriales</taxon>
        <taxon>Clostridiaceae</taxon>
        <taxon>Clostridium</taxon>
    </lineage>
</organism>